<dbReference type="OrthoDB" id="9814777at2"/>
<protein>
    <recommendedName>
        <fullName evidence="4">Phytanoyl-CoA dioxygenase PhyH</fullName>
    </recommendedName>
</protein>
<evidence type="ECO:0000256" key="1">
    <source>
        <dbReference type="ARBA" id="ARBA00001954"/>
    </source>
</evidence>
<dbReference type="RefSeq" id="WP_108977248.1">
    <property type="nucleotide sequence ID" value="NZ_BFBB01000008.1"/>
</dbReference>
<comment type="cofactor">
    <cofactor evidence="1">
        <name>Fe(2+)</name>
        <dbReference type="ChEBI" id="CHEBI:29033"/>
    </cofactor>
</comment>
<dbReference type="Proteomes" id="UP000245133">
    <property type="component" value="Unassembled WGS sequence"/>
</dbReference>
<dbReference type="Pfam" id="PF05721">
    <property type="entry name" value="PhyH"/>
    <property type="match status" value="1"/>
</dbReference>
<dbReference type="EMBL" id="BFBB01000008">
    <property type="protein sequence ID" value="GBF50990.1"/>
    <property type="molecule type" value="Genomic_DNA"/>
</dbReference>
<evidence type="ECO:0000313" key="3">
    <source>
        <dbReference type="Proteomes" id="UP000245133"/>
    </source>
</evidence>
<organism evidence="2 3">
    <name type="scientific">Leptospira ryugenii</name>
    <dbReference type="NCBI Taxonomy" id="1917863"/>
    <lineage>
        <taxon>Bacteria</taxon>
        <taxon>Pseudomonadati</taxon>
        <taxon>Spirochaetota</taxon>
        <taxon>Spirochaetia</taxon>
        <taxon>Leptospirales</taxon>
        <taxon>Leptospiraceae</taxon>
        <taxon>Leptospira</taxon>
    </lineage>
</organism>
<dbReference type="PANTHER" id="PTHR20883">
    <property type="entry name" value="PHYTANOYL-COA DIOXYGENASE DOMAIN CONTAINING 1"/>
    <property type="match status" value="1"/>
</dbReference>
<reference evidence="2 3" key="1">
    <citation type="submission" date="2018-02" db="EMBL/GenBank/DDBJ databases">
        <title>Novel Leptospira species isolated from soil and water in Japan.</title>
        <authorList>
            <person name="Nakao R."/>
            <person name="Masuzawa T."/>
        </authorList>
    </citation>
    <scope>NUCLEOTIDE SEQUENCE [LARGE SCALE GENOMIC DNA]</scope>
    <source>
        <strain evidence="2 3">YH101</strain>
    </source>
</reference>
<comment type="caution">
    <text evidence="2">The sequence shown here is derived from an EMBL/GenBank/DDBJ whole genome shotgun (WGS) entry which is preliminary data.</text>
</comment>
<dbReference type="PANTHER" id="PTHR20883:SF48">
    <property type="entry name" value="ECTOINE DIOXYGENASE"/>
    <property type="match status" value="1"/>
</dbReference>
<name>A0A2P2E294_9LEPT</name>
<dbReference type="InterPro" id="IPR008775">
    <property type="entry name" value="Phytyl_CoA_dOase-like"/>
</dbReference>
<gene>
    <name evidence="2" type="ORF">LPTSP4_25210</name>
</gene>
<dbReference type="SUPFAM" id="SSF51197">
    <property type="entry name" value="Clavaminate synthase-like"/>
    <property type="match status" value="1"/>
</dbReference>
<sequence>MQILANFIKSILNFLLPKTYLPVDSKSGLWIDWADDTEIQKRRNRESIKTFKDKGYVILSKLIPNQLCDELNQKFSKYVESNHEEARSAEDSFGFHSRLCNFHMFSSKAKEIAFHKTLVSILDEIFSSEAVLCSSLYFEKGSEQRIHRDGPFFYTVPKNLFVGVWVALEDIQEGTGELVYFPKGHLIPISVEKIIQEGGGWSEYSKAIESKCRQLGLGLEKNLAKKGDVLIWHAELPHGGSKIDNSKQSRKSIVFHYKAKLAPIHGEDVFFSKAPVPKFSVFSYKSYNKRKYIDQGIPFFAKNEY</sequence>
<dbReference type="AlphaFoldDB" id="A0A2P2E294"/>
<proteinExistence type="predicted"/>
<dbReference type="GO" id="GO:0005506">
    <property type="term" value="F:iron ion binding"/>
    <property type="evidence" value="ECO:0007669"/>
    <property type="project" value="UniProtKB-ARBA"/>
</dbReference>
<accession>A0A2P2E294</accession>
<evidence type="ECO:0008006" key="4">
    <source>
        <dbReference type="Google" id="ProtNLM"/>
    </source>
</evidence>
<evidence type="ECO:0000313" key="2">
    <source>
        <dbReference type="EMBL" id="GBF50990.1"/>
    </source>
</evidence>
<dbReference type="GO" id="GO:0016706">
    <property type="term" value="F:2-oxoglutarate-dependent dioxygenase activity"/>
    <property type="evidence" value="ECO:0007669"/>
    <property type="project" value="UniProtKB-ARBA"/>
</dbReference>
<dbReference type="Gene3D" id="2.60.120.620">
    <property type="entry name" value="q2cbj1_9rhob like domain"/>
    <property type="match status" value="1"/>
</dbReference>
<keyword evidence="3" id="KW-1185">Reference proteome</keyword>